<comment type="subcellular location">
    <subcellularLocation>
        <location evidence="1">Nucleus</location>
    </subcellularLocation>
</comment>
<keyword evidence="6" id="KW-0805">Transcription regulation</keyword>
<dbReference type="PROSITE" id="PS50157">
    <property type="entry name" value="ZINC_FINGER_C2H2_2"/>
    <property type="match status" value="5"/>
</dbReference>
<dbReference type="OMA" id="PYENAAR"/>
<evidence type="ECO:0000256" key="1">
    <source>
        <dbReference type="ARBA" id="ARBA00004123"/>
    </source>
</evidence>
<dbReference type="GO" id="GO:0008270">
    <property type="term" value="F:zinc ion binding"/>
    <property type="evidence" value="ECO:0007669"/>
    <property type="project" value="UniProtKB-KW"/>
</dbReference>
<keyword evidence="8" id="KW-0804">Transcription</keyword>
<reference evidence="12" key="1">
    <citation type="submission" date="2007-07" db="EMBL/GenBank/DDBJ databases">
        <title>PCAP assembly of the Caenorhabditis remanei genome.</title>
        <authorList>
            <consortium name="The Caenorhabditis remanei Sequencing Consortium"/>
            <person name="Wilson R.K."/>
        </authorList>
    </citation>
    <scope>NUCLEOTIDE SEQUENCE [LARGE SCALE GENOMIC DNA]</scope>
    <source>
        <strain evidence="12">PB4641</strain>
    </source>
</reference>
<name>E3MUL4_CAERE</name>
<dbReference type="SMART" id="SM00355">
    <property type="entry name" value="ZnF_C2H2"/>
    <property type="match status" value="5"/>
</dbReference>
<accession>E3MUL4</accession>
<keyword evidence="4 10" id="KW-0863">Zinc-finger</keyword>
<dbReference type="GO" id="GO:0000981">
    <property type="term" value="F:DNA-binding transcription factor activity, RNA polymerase II-specific"/>
    <property type="evidence" value="ECO:0007669"/>
    <property type="project" value="TreeGrafter"/>
</dbReference>
<dbReference type="InterPro" id="IPR036236">
    <property type="entry name" value="Znf_C2H2_sf"/>
</dbReference>
<evidence type="ECO:0000313" key="13">
    <source>
        <dbReference type="Proteomes" id="UP000008281"/>
    </source>
</evidence>
<dbReference type="FunFam" id="3.30.160.60:FF:000064">
    <property type="entry name" value="Early growth response protein 3"/>
    <property type="match status" value="1"/>
</dbReference>
<gene>
    <name evidence="12" type="ORF">CRE_21306</name>
</gene>
<keyword evidence="2" id="KW-0479">Metal-binding</keyword>
<evidence type="ECO:0000256" key="5">
    <source>
        <dbReference type="ARBA" id="ARBA00022833"/>
    </source>
</evidence>
<dbReference type="eggNOG" id="KOG1721">
    <property type="taxonomic scope" value="Eukaryota"/>
</dbReference>
<keyword evidence="5" id="KW-0862">Zinc</keyword>
<evidence type="ECO:0000259" key="11">
    <source>
        <dbReference type="PROSITE" id="PS50157"/>
    </source>
</evidence>
<feature type="domain" description="C2H2-type" evidence="11">
    <location>
        <begin position="194"/>
        <end position="222"/>
    </location>
</feature>
<evidence type="ECO:0000256" key="7">
    <source>
        <dbReference type="ARBA" id="ARBA00023125"/>
    </source>
</evidence>
<evidence type="ECO:0000256" key="8">
    <source>
        <dbReference type="ARBA" id="ARBA00023163"/>
    </source>
</evidence>
<proteinExistence type="predicted"/>
<feature type="domain" description="C2H2-type" evidence="11">
    <location>
        <begin position="72"/>
        <end position="106"/>
    </location>
</feature>
<evidence type="ECO:0000256" key="10">
    <source>
        <dbReference type="PROSITE-ProRule" id="PRU00042"/>
    </source>
</evidence>
<dbReference type="OrthoDB" id="40579at2759"/>
<evidence type="ECO:0000256" key="4">
    <source>
        <dbReference type="ARBA" id="ARBA00022771"/>
    </source>
</evidence>
<dbReference type="HOGENOM" id="CLU_1143472_0_0_1"/>
<evidence type="ECO:0000256" key="6">
    <source>
        <dbReference type="ARBA" id="ARBA00023015"/>
    </source>
</evidence>
<dbReference type="PANTHER" id="PTHR45718:SF6">
    <property type="entry name" value="ZINC FINGER PROTEIN GLI2"/>
    <property type="match status" value="1"/>
</dbReference>
<protein>
    <recommendedName>
        <fullName evidence="11">C2H2-type domain-containing protein</fullName>
    </recommendedName>
</protein>
<dbReference type="InterPro" id="IPR056436">
    <property type="entry name" value="Znf-C2H2_ZIC1-5/GLI1-3-like"/>
</dbReference>
<evidence type="ECO:0000256" key="2">
    <source>
        <dbReference type="ARBA" id="ARBA00022723"/>
    </source>
</evidence>
<dbReference type="EMBL" id="DS268480">
    <property type="protein sequence ID" value="EFP09811.1"/>
    <property type="molecule type" value="Genomic_DNA"/>
</dbReference>
<feature type="domain" description="C2H2-type" evidence="11">
    <location>
        <begin position="106"/>
        <end position="135"/>
    </location>
</feature>
<dbReference type="PANTHER" id="PTHR45718">
    <property type="entry name" value="TRANSCRIPTIONAL ACTIVATOR CUBITUS INTERRUPTUS"/>
    <property type="match status" value="1"/>
</dbReference>
<dbReference type="Proteomes" id="UP000008281">
    <property type="component" value="Unassembled WGS sequence"/>
</dbReference>
<evidence type="ECO:0000313" key="12">
    <source>
        <dbReference type="EMBL" id="EFP09811.1"/>
    </source>
</evidence>
<dbReference type="STRING" id="31234.E3MUL4"/>
<evidence type="ECO:0000256" key="3">
    <source>
        <dbReference type="ARBA" id="ARBA00022737"/>
    </source>
</evidence>
<dbReference type="InterPro" id="IPR013087">
    <property type="entry name" value="Znf_C2H2_type"/>
</dbReference>
<dbReference type="Pfam" id="PF00096">
    <property type="entry name" value="zf-C2H2"/>
    <property type="match status" value="2"/>
</dbReference>
<keyword evidence="7" id="KW-0238">DNA-binding</keyword>
<organism evidence="13">
    <name type="scientific">Caenorhabditis remanei</name>
    <name type="common">Caenorhabditis vulgaris</name>
    <dbReference type="NCBI Taxonomy" id="31234"/>
    <lineage>
        <taxon>Eukaryota</taxon>
        <taxon>Metazoa</taxon>
        <taxon>Ecdysozoa</taxon>
        <taxon>Nematoda</taxon>
        <taxon>Chromadorea</taxon>
        <taxon>Rhabditida</taxon>
        <taxon>Rhabditina</taxon>
        <taxon>Rhabditomorpha</taxon>
        <taxon>Rhabditoidea</taxon>
        <taxon>Rhabditidae</taxon>
        <taxon>Peloderinae</taxon>
        <taxon>Caenorhabditis</taxon>
    </lineage>
</organism>
<keyword evidence="3" id="KW-0677">Repeat</keyword>
<sequence length="287" mass="33798">MINNYYTTCPNMNQNFYHPLWYQGTDHYVPSYFTNTSYSYPLSPHVSNSPDNLVHQVPASSIPQYQVTHQPLRCLWNTDRQQCQKVFSNSENLGFHVREEHAEGRKICQWDNCGKEFKQKYRLVNHLPVHTGEKAFQCDTCAKLFARAENLKIHKRTHTGEKPFACTHFGCDKRFGSSTDRRKHMYCHAEKKKYVCEHSGCGKRYTHPSSLRAHRRNYHKDQIFKFRPLPTPIENTYSVLSSYRSPEMNEDTTQADTRSMTPGNCFKEFQNDPFSESYINNYQLCYN</sequence>
<dbReference type="GO" id="GO:0000978">
    <property type="term" value="F:RNA polymerase II cis-regulatory region sequence-specific DNA binding"/>
    <property type="evidence" value="ECO:0007669"/>
    <property type="project" value="TreeGrafter"/>
</dbReference>
<dbReference type="GO" id="GO:0005634">
    <property type="term" value="C:nucleus"/>
    <property type="evidence" value="ECO:0007669"/>
    <property type="project" value="UniProtKB-SubCell"/>
</dbReference>
<feature type="domain" description="C2H2-type" evidence="11">
    <location>
        <begin position="136"/>
        <end position="163"/>
    </location>
</feature>
<dbReference type="PROSITE" id="PS00028">
    <property type="entry name" value="ZINC_FINGER_C2H2_1"/>
    <property type="match status" value="4"/>
</dbReference>
<evidence type="ECO:0000256" key="9">
    <source>
        <dbReference type="ARBA" id="ARBA00023242"/>
    </source>
</evidence>
<dbReference type="AlphaFoldDB" id="E3MUL4"/>
<keyword evidence="9" id="KW-0539">Nucleus</keyword>
<dbReference type="SUPFAM" id="SSF57667">
    <property type="entry name" value="beta-beta-alpha zinc fingers"/>
    <property type="match status" value="3"/>
</dbReference>
<feature type="domain" description="C2H2-type" evidence="11">
    <location>
        <begin position="164"/>
        <end position="193"/>
    </location>
</feature>
<dbReference type="InterPro" id="IPR043359">
    <property type="entry name" value="GLI-like"/>
</dbReference>
<dbReference type="Pfam" id="PF23561">
    <property type="entry name" value="zf-C2H2_15"/>
    <property type="match status" value="1"/>
</dbReference>
<dbReference type="Gene3D" id="3.30.160.60">
    <property type="entry name" value="Classic Zinc Finger"/>
    <property type="match status" value="4"/>
</dbReference>
<dbReference type="GO" id="GO:0007224">
    <property type="term" value="P:smoothened signaling pathway"/>
    <property type="evidence" value="ECO:0007669"/>
    <property type="project" value="TreeGrafter"/>
</dbReference>
<keyword evidence="13" id="KW-1185">Reference proteome</keyword>
<dbReference type="InParanoid" id="E3MUL4"/>